<name>K8P648_9BRAD</name>
<evidence type="ECO:0000256" key="1">
    <source>
        <dbReference type="SAM" id="MobiDB-lite"/>
    </source>
</evidence>
<evidence type="ECO:0000313" key="3">
    <source>
        <dbReference type="Proteomes" id="UP000001096"/>
    </source>
</evidence>
<dbReference type="HOGENOM" id="CLU_186074_0_0_5"/>
<sequence length="85" mass="9401">MSYALFVDDVQVSRALPTQNDVWHYADDAGLVVDALIQDETGKPERVLEQGYSIRQADPDHADPDQAEAEEAKPLPGLEKPKRVA</sequence>
<dbReference type="PATRIC" id="fig|883078.3.peg.3485"/>
<proteinExistence type="predicted"/>
<reference evidence="2 3" key="1">
    <citation type="submission" date="2012-04" db="EMBL/GenBank/DDBJ databases">
        <title>The Genome Sequence of Afipia broomeae ATCC 49717.</title>
        <authorList>
            <consortium name="The Broad Institute Genome Sequencing Platform"/>
            <person name="Earl A."/>
            <person name="Ward D."/>
            <person name="Feldgarden M."/>
            <person name="Gevers D."/>
            <person name="Huys G."/>
            <person name="Walker B."/>
            <person name="Young S.K."/>
            <person name="Zeng Q."/>
            <person name="Gargeya S."/>
            <person name="Fitzgerald M."/>
            <person name="Haas B."/>
            <person name="Abouelleil A."/>
            <person name="Alvarado L."/>
            <person name="Arachchi H.M."/>
            <person name="Berlin A."/>
            <person name="Chapman S.B."/>
            <person name="Goldberg J."/>
            <person name="Griggs A."/>
            <person name="Gujja S."/>
            <person name="Hansen M."/>
            <person name="Howarth C."/>
            <person name="Imamovic A."/>
            <person name="Larimer J."/>
            <person name="McCowen C."/>
            <person name="Montmayeur A."/>
            <person name="Murphy C."/>
            <person name="Neiman D."/>
            <person name="Pearson M."/>
            <person name="Priest M."/>
            <person name="Roberts A."/>
            <person name="Saif S."/>
            <person name="Shea T."/>
            <person name="Sisk P."/>
            <person name="Sykes S."/>
            <person name="Wortman J."/>
            <person name="Nusbaum C."/>
            <person name="Birren B."/>
        </authorList>
    </citation>
    <scope>NUCLEOTIDE SEQUENCE [LARGE SCALE GENOMIC DNA]</scope>
    <source>
        <strain evidence="2 3">ATCC 49717</strain>
    </source>
</reference>
<feature type="region of interest" description="Disordered" evidence="1">
    <location>
        <begin position="54"/>
        <end position="85"/>
    </location>
</feature>
<evidence type="ECO:0000313" key="2">
    <source>
        <dbReference type="EMBL" id="EKS36951.1"/>
    </source>
</evidence>
<dbReference type="EMBL" id="AGWX01000004">
    <property type="protein sequence ID" value="EKS36951.1"/>
    <property type="molecule type" value="Genomic_DNA"/>
</dbReference>
<comment type="caution">
    <text evidence="2">The sequence shown here is derived from an EMBL/GenBank/DDBJ whole genome shotgun (WGS) entry which is preliminary data.</text>
</comment>
<dbReference type="Proteomes" id="UP000001096">
    <property type="component" value="Unassembled WGS sequence"/>
</dbReference>
<dbReference type="AlphaFoldDB" id="K8P648"/>
<dbReference type="RefSeq" id="WP_006022073.1">
    <property type="nucleotide sequence ID" value="NZ_KB375283.1"/>
</dbReference>
<protein>
    <submittedName>
        <fullName evidence="2">Uncharacterized protein</fullName>
    </submittedName>
</protein>
<keyword evidence="3" id="KW-1185">Reference proteome</keyword>
<accession>K8P648</accession>
<gene>
    <name evidence="2" type="ORF">HMPREF9695_03369</name>
</gene>
<organism evidence="2 3">
    <name type="scientific">Afipia broomeae ATCC 49717</name>
    <dbReference type="NCBI Taxonomy" id="883078"/>
    <lineage>
        <taxon>Bacteria</taxon>
        <taxon>Pseudomonadati</taxon>
        <taxon>Pseudomonadota</taxon>
        <taxon>Alphaproteobacteria</taxon>
        <taxon>Hyphomicrobiales</taxon>
        <taxon>Nitrobacteraceae</taxon>
        <taxon>Afipia</taxon>
    </lineage>
</organism>